<dbReference type="EMBL" id="JADIXZ010000004">
    <property type="protein sequence ID" value="MBK6300638.1"/>
    <property type="molecule type" value="Genomic_DNA"/>
</dbReference>
<dbReference type="Proteomes" id="UP000726105">
    <property type="component" value="Unassembled WGS sequence"/>
</dbReference>
<accession>A0A934X5H5</accession>
<dbReference type="Pfam" id="PF09754">
    <property type="entry name" value="PAC2"/>
    <property type="match status" value="1"/>
</dbReference>
<protein>
    <submittedName>
        <fullName evidence="1">PAC2 family protein</fullName>
    </submittedName>
</protein>
<comment type="caution">
    <text evidence="1">The sequence shown here is derived from an EMBL/GenBank/DDBJ whole genome shotgun (WGS) entry which is preliminary data.</text>
</comment>
<organism evidence="1 4">
    <name type="scientific">Candidatus Phosphoribacter hodrii</name>
    <dbReference type="NCBI Taxonomy" id="2953743"/>
    <lineage>
        <taxon>Bacteria</taxon>
        <taxon>Bacillati</taxon>
        <taxon>Actinomycetota</taxon>
        <taxon>Actinomycetes</taxon>
        <taxon>Micrococcales</taxon>
        <taxon>Dermatophilaceae</taxon>
        <taxon>Candidatus Phosphoribacter</taxon>
    </lineage>
</organism>
<proteinExistence type="predicted"/>
<reference evidence="4 5" key="1">
    <citation type="submission" date="2020-10" db="EMBL/GenBank/DDBJ databases">
        <title>Connecting structure to function with the recovery of over 1000 high-quality activated sludge metagenome-assembled genomes encoding full-length rRNA genes using long-read sequencing.</title>
        <authorList>
            <person name="Singleton C.M."/>
            <person name="Petriglieri F."/>
            <person name="Kristensen J.M."/>
            <person name="Kirkegaard R.H."/>
            <person name="Michaelsen T.Y."/>
            <person name="Andersen M.H."/>
            <person name="Karst S.M."/>
            <person name="Dueholm M.S."/>
            <person name="Nielsen P.H."/>
            <person name="Albertsen M."/>
        </authorList>
    </citation>
    <scope>NUCLEOTIDE SEQUENCE [LARGE SCALE GENOMIC DNA]</scope>
    <source>
        <strain evidence="1">AalE_18-Q3-R2-46_BAT3C.188</strain>
        <strain evidence="2">Ega_18-Q3-R5-49_MAXAC.001</strain>
        <strain evidence="3">Ribe_18-Q3-R11-54_MAXAC.001</strain>
    </source>
</reference>
<dbReference type="SUPFAM" id="SSF159659">
    <property type="entry name" value="Cgl1923-like"/>
    <property type="match status" value="1"/>
</dbReference>
<dbReference type="Proteomes" id="UP000886632">
    <property type="component" value="Unassembled WGS sequence"/>
</dbReference>
<dbReference type="Proteomes" id="UP000718281">
    <property type="component" value="Unassembled WGS sequence"/>
</dbReference>
<dbReference type="Gene3D" id="1.10.287.100">
    <property type="match status" value="1"/>
</dbReference>
<evidence type="ECO:0000313" key="3">
    <source>
        <dbReference type="EMBL" id="MBL0005398.1"/>
    </source>
</evidence>
<evidence type="ECO:0000313" key="1">
    <source>
        <dbReference type="EMBL" id="MBK6300638.1"/>
    </source>
</evidence>
<dbReference type="InterPro" id="IPR019151">
    <property type="entry name" value="Proteasome_assmbl_chaperone_2"/>
</dbReference>
<sequence>MQDPTALYRFENDADPAEVRAGVLVAALGGFVDAGGTQRLLTAHLLENHSSQVVASFDVDQLLDYRGRRPTMTFDKDRWTAYDDPSLVLHRVVDRAGTPFLLLAGPEPDYQWERVTAAILQLVAALGVQLTVSVHGIPMAVPHTRPLGTTPHATTGRLLGEVEPVFGTIQVPGSIAGLLELRLGEAGRDAMGYAVHVPHYLAQADFPDASLVAFDALVGATGLDLARDELATSALRTREQVATELADNDEVRTLIVSLERQYDAFMEGRTRPSLLATGMGEVPSADEIAADVEAFLREVNDEGRQA</sequence>
<name>A0A934X5H5_9MICO</name>
<evidence type="ECO:0000313" key="2">
    <source>
        <dbReference type="EMBL" id="MBK7272985.1"/>
    </source>
</evidence>
<dbReference type="AlphaFoldDB" id="A0A934X5H5"/>
<evidence type="ECO:0000313" key="5">
    <source>
        <dbReference type="Proteomes" id="UP000726105"/>
    </source>
</evidence>
<dbReference type="InterPro" id="IPR038389">
    <property type="entry name" value="PSMG2_sf"/>
</dbReference>
<dbReference type="InterPro" id="IPR008492">
    <property type="entry name" value="Rv2714-like"/>
</dbReference>
<dbReference type="EMBL" id="JADJIB010000002">
    <property type="protein sequence ID" value="MBK7272985.1"/>
    <property type="molecule type" value="Genomic_DNA"/>
</dbReference>
<dbReference type="Gene3D" id="3.40.50.10900">
    <property type="entry name" value="PAC-like subunit"/>
    <property type="match status" value="1"/>
</dbReference>
<dbReference type="EMBL" id="JADKGK010000026">
    <property type="protein sequence ID" value="MBL0005398.1"/>
    <property type="molecule type" value="Genomic_DNA"/>
</dbReference>
<evidence type="ECO:0000313" key="4">
    <source>
        <dbReference type="Proteomes" id="UP000718281"/>
    </source>
</evidence>
<dbReference type="PIRSF" id="PIRSF028754">
    <property type="entry name" value="UCP028754"/>
    <property type="match status" value="1"/>
</dbReference>
<gene>
    <name evidence="1" type="ORF">IPF40_06150</name>
    <name evidence="2" type="ORF">IPI13_07375</name>
    <name evidence="3" type="ORF">IPP00_15975</name>
</gene>